<gene>
    <name evidence="2" type="ORF">WHR41_08521</name>
</gene>
<proteinExistence type="predicted"/>
<evidence type="ECO:0008006" key="4">
    <source>
        <dbReference type="Google" id="ProtNLM"/>
    </source>
</evidence>
<dbReference type="EMBL" id="JAAQHG020000047">
    <property type="protein sequence ID" value="KAL1582577.1"/>
    <property type="molecule type" value="Genomic_DNA"/>
</dbReference>
<evidence type="ECO:0000313" key="3">
    <source>
        <dbReference type="Proteomes" id="UP000803884"/>
    </source>
</evidence>
<reference evidence="2 3" key="1">
    <citation type="journal article" date="2020" name="Microbiol. Resour. Announc.">
        <title>Draft Genome Sequence of a Cladosporium Species Isolated from the Mesophotic Ascidian Didemnum maculosum.</title>
        <authorList>
            <person name="Gioti A."/>
            <person name="Siaperas R."/>
            <person name="Nikolaivits E."/>
            <person name="Le Goff G."/>
            <person name="Ouazzani J."/>
            <person name="Kotoulas G."/>
            <person name="Topakas E."/>
        </authorList>
    </citation>
    <scope>NUCLEOTIDE SEQUENCE [LARGE SCALE GENOMIC DNA]</scope>
    <source>
        <strain evidence="2 3">TM138-S3</strain>
    </source>
</reference>
<organism evidence="2 3">
    <name type="scientific">Cladosporium halotolerans</name>
    <dbReference type="NCBI Taxonomy" id="1052096"/>
    <lineage>
        <taxon>Eukaryota</taxon>
        <taxon>Fungi</taxon>
        <taxon>Dikarya</taxon>
        <taxon>Ascomycota</taxon>
        <taxon>Pezizomycotina</taxon>
        <taxon>Dothideomycetes</taxon>
        <taxon>Dothideomycetidae</taxon>
        <taxon>Cladosporiales</taxon>
        <taxon>Cladosporiaceae</taxon>
        <taxon>Cladosporium</taxon>
    </lineage>
</organism>
<comment type="caution">
    <text evidence="2">The sequence shown here is derived from an EMBL/GenBank/DDBJ whole genome shotgun (WGS) entry which is preliminary data.</text>
</comment>
<keyword evidence="3" id="KW-1185">Reference proteome</keyword>
<dbReference type="RefSeq" id="XP_069225684.1">
    <property type="nucleotide sequence ID" value="XM_069377125.1"/>
</dbReference>
<evidence type="ECO:0000256" key="1">
    <source>
        <dbReference type="SAM" id="MobiDB-lite"/>
    </source>
</evidence>
<sequence length="363" mass="39983">MPDLLIRVATPSTLRRLVQCPSRLCAPVRCYHEASARSHPSVADSLLQSHTSLNEDGVLSKARKHGFRDLPVSPLLGKREKKQGQTKKQIVGMSSTEDLVEFQNEFEDNVHAHALATPIRQCKLTWIQLPSHFLVPFSTVIERIPPASEGRRPGIRAILQPGRPSEMTGECLPGPSYVLNRKDVVRHLSRKSTWVSLVSERLRIAIGKLAGRKPNGRFMVQEFYDWEDQVEAVEMYLERRVKAALLEAFKVKVGEGESPANRSQQPAFALRYAAPADGVAEPGPELDSSVMAYDLPSLLSPETLEALDGGLVHVAKSPAARRAQLALEKLKAYKESDSPIKIKKGAPGGTGPSEQHVTEEADT</sequence>
<dbReference type="GeneID" id="96009963"/>
<dbReference type="Proteomes" id="UP000803884">
    <property type="component" value="Unassembled WGS sequence"/>
</dbReference>
<accession>A0AB34KFM5</accession>
<feature type="region of interest" description="Disordered" evidence="1">
    <location>
        <begin position="70"/>
        <end position="89"/>
    </location>
</feature>
<name>A0AB34KFM5_9PEZI</name>
<protein>
    <recommendedName>
        <fullName evidence="4">Ribosomal protein S24/S35 mitochondrial conserved domain-containing protein</fullName>
    </recommendedName>
</protein>
<dbReference type="AlphaFoldDB" id="A0AB34KFM5"/>
<evidence type="ECO:0000313" key="2">
    <source>
        <dbReference type="EMBL" id="KAL1582577.1"/>
    </source>
</evidence>
<feature type="region of interest" description="Disordered" evidence="1">
    <location>
        <begin position="338"/>
        <end position="363"/>
    </location>
</feature>